<dbReference type="Proteomes" id="UP000501367">
    <property type="component" value="Chromosome"/>
</dbReference>
<evidence type="ECO:0000313" key="3">
    <source>
        <dbReference type="Proteomes" id="UP000501367"/>
    </source>
</evidence>
<accession>A0AAE7DH12</accession>
<evidence type="ECO:0000313" key="2">
    <source>
        <dbReference type="EMBL" id="QJC82497.1"/>
    </source>
</evidence>
<reference evidence="2 3" key="1">
    <citation type="submission" date="2020-04" db="EMBL/GenBank/DDBJ databases">
        <authorList>
            <person name="Yao Y."/>
            <person name="He Z."/>
        </authorList>
    </citation>
    <scope>NUCLEOTIDE SEQUENCE [LARGE SCALE GENOMIC DNA]</scope>
    <source>
        <strain evidence="2 3">CY-1</strain>
    </source>
</reference>
<dbReference type="EMBL" id="CP051487">
    <property type="protein sequence ID" value="QJC82497.1"/>
    <property type="molecule type" value="Genomic_DNA"/>
</dbReference>
<dbReference type="AlphaFoldDB" id="A0AAE7DH12"/>
<evidence type="ECO:0000256" key="1">
    <source>
        <dbReference type="SAM" id="MobiDB-lite"/>
    </source>
</evidence>
<feature type="region of interest" description="Disordered" evidence="1">
    <location>
        <begin position="310"/>
        <end position="330"/>
    </location>
</feature>
<name>A0AAE7DH12_9PSED</name>
<organism evidence="2 3">
    <name type="scientific">Pseudomonas umsongensis</name>
    <dbReference type="NCBI Taxonomy" id="198618"/>
    <lineage>
        <taxon>Bacteria</taxon>
        <taxon>Pseudomonadati</taxon>
        <taxon>Pseudomonadota</taxon>
        <taxon>Gammaproteobacteria</taxon>
        <taxon>Pseudomonadales</taxon>
        <taxon>Pseudomonadaceae</taxon>
        <taxon>Pseudomonas</taxon>
    </lineage>
</organism>
<dbReference type="KEGG" id="pum:HGP31_14485"/>
<protein>
    <submittedName>
        <fullName evidence="2">Uncharacterized protein</fullName>
    </submittedName>
</protein>
<proteinExistence type="predicted"/>
<sequence length="605" mass="68297">MREQNQQRFEELRQDLKELLPQLIQTKKRVGVTYNVMQKKTNDPSCSEQERAKFKQLYLTELHAQRAGDVTMLGFIEEMTGLRPDSFAAQTRCDLLEQLINNARAQITIKSLDIDAAKCNYTHSNSDEVQLATALLTEGTVVVDGFLEYMGELCEIYETLIKLHTEVESRLRQLQGMSHQGAEAWERLTSNRPDNEISVLGTKVCQLTTLTSLGAKEPGSDTSAALLDVMAPLQLLFSSYIELQISKHYKSDDRIAVLDNLVKHYDTAMVGLTSIGILRSDELQPERFAHLCEVVGQLRDDAEHRLADELKSAETPSPTSKAELPATSPSRKRVIHTVKGTLIGEVRARVANQGTDIVDVRSPFEDQPLASFREDKSNAWVEIVEASKTAPKARVTPYPQLKGDARKALAKIDELVHKFDGYARGAGHPKGIEESLQNTAQNLIDYADRLERHENAPSNSQRDADLVKDLRLRAGTIKEKATQLRVQISLAQAPTREAVEYLMRQKEIHPQKIGERIQLKTGRQDFLQEYVLMNKNNRPLWYAHFHYNTSNDAEDNYTAASLKTKDQRFETNATALAKAQNAHQKIDIYRGHIDKELAKKIFSLP</sequence>
<gene>
    <name evidence="2" type="ORF">HGP31_14485</name>
</gene>